<protein>
    <recommendedName>
        <fullName evidence="5">SURF1-like protein</fullName>
    </recommendedName>
</protein>
<evidence type="ECO:0000256" key="5">
    <source>
        <dbReference type="RuleBase" id="RU363076"/>
    </source>
</evidence>
<evidence type="ECO:0000313" key="6">
    <source>
        <dbReference type="EMBL" id="KAF2021598.1"/>
    </source>
</evidence>
<sequence>MSKPNPFARLFQRYYSQFPTAVRTPSATPLRRAPQCYRERFVAELKLHRHQFRRQFASSPTPRSNNGGLDPNFVSILDKPAKMARVGKQHGPGLIILAIIPITAFCLGCWQVQRLGWKADLIARFDDRLTFPPLELPLRIDPDAIKDFDYRKVWAKGKLRHDQEMLVGPRMLEGENGYIVVTPLERTDENGRTSKILCNRGWIKADAKKQWFRKQNGALPEGEIVVEGLLRAPPKKNMFTPINHPEKGDWFFPDVQQMADWTGSQAVWVEESNQRRIYLCRMKGSQRAYRLEGPPL</sequence>
<evidence type="ECO:0000313" key="7">
    <source>
        <dbReference type="Proteomes" id="UP000799778"/>
    </source>
</evidence>
<dbReference type="OrthoDB" id="10040024at2759"/>
<evidence type="ECO:0000256" key="1">
    <source>
        <dbReference type="ARBA" id="ARBA00004370"/>
    </source>
</evidence>
<dbReference type="GeneID" id="54284064"/>
<keyword evidence="2" id="KW-0812">Transmembrane</keyword>
<keyword evidence="4" id="KW-0472">Membrane</keyword>
<dbReference type="GO" id="GO:0033617">
    <property type="term" value="P:mitochondrial respiratory chain complex IV assembly"/>
    <property type="evidence" value="ECO:0007669"/>
    <property type="project" value="TreeGrafter"/>
</dbReference>
<accession>A0A6A5Y881</accession>
<reference evidence="6" key="1">
    <citation type="journal article" date="2020" name="Stud. Mycol.">
        <title>101 Dothideomycetes genomes: a test case for predicting lifestyles and emergence of pathogens.</title>
        <authorList>
            <person name="Haridas S."/>
            <person name="Albert R."/>
            <person name="Binder M."/>
            <person name="Bloem J."/>
            <person name="Labutti K."/>
            <person name="Salamov A."/>
            <person name="Andreopoulos B."/>
            <person name="Baker S."/>
            <person name="Barry K."/>
            <person name="Bills G."/>
            <person name="Bluhm B."/>
            <person name="Cannon C."/>
            <person name="Castanera R."/>
            <person name="Culley D."/>
            <person name="Daum C."/>
            <person name="Ezra D."/>
            <person name="Gonzalez J."/>
            <person name="Henrissat B."/>
            <person name="Kuo A."/>
            <person name="Liang C."/>
            <person name="Lipzen A."/>
            <person name="Lutzoni F."/>
            <person name="Magnuson J."/>
            <person name="Mondo S."/>
            <person name="Nolan M."/>
            <person name="Ohm R."/>
            <person name="Pangilinan J."/>
            <person name="Park H.-J."/>
            <person name="Ramirez L."/>
            <person name="Alfaro M."/>
            <person name="Sun H."/>
            <person name="Tritt A."/>
            <person name="Yoshinaga Y."/>
            <person name="Zwiers L.-H."/>
            <person name="Turgeon B."/>
            <person name="Goodwin S."/>
            <person name="Spatafora J."/>
            <person name="Crous P."/>
            <person name="Grigoriev I."/>
        </authorList>
    </citation>
    <scope>NUCLEOTIDE SEQUENCE</scope>
    <source>
        <strain evidence="6">CBS 175.79</strain>
    </source>
</reference>
<dbReference type="Pfam" id="PF02104">
    <property type="entry name" value="SURF1"/>
    <property type="match status" value="1"/>
</dbReference>
<comment type="similarity">
    <text evidence="5">Belongs to the SURF1 family.</text>
</comment>
<keyword evidence="5" id="KW-0496">Mitochondrion</keyword>
<organism evidence="6 7">
    <name type="scientific">Aaosphaeria arxii CBS 175.79</name>
    <dbReference type="NCBI Taxonomy" id="1450172"/>
    <lineage>
        <taxon>Eukaryota</taxon>
        <taxon>Fungi</taxon>
        <taxon>Dikarya</taxon>
        <taxon>Ascomycota</taxon>
        <taxon>Pezizomycotina</taxon>
        <taxon>Dothideomycetes</taxon>
        <taxon>Pleosporomycetidae</taxon>
        <taxon>Pleosporales</taxon>
        <taxon>Pleosporales incertae sedis</taxon>
        <taxon>Aaosphaeria</taxon>
    </lineage>
</organism>
<evidence type="ECO:0000256" key="2">
    <source>
        <dbReference type="ARBA" id="ARBA00022692"/>
    </source>
</evidence>
<dbReference type="Proteomes" id="UP000799778">
    <property type="component" value="Unassembled WGS sequence"/>
</dbReference>
<evidence type="ECO:0000256" key="4">
    <source>
        <dbReference type="ARBA" id="ARBA00023136"/>
    </source>
</evidence>
<dbReference type="GO" id="GO:0005743">
    <property type="term" value="C:mitochondrial inner membrane"/>
    <property type="evidence" value="ECO:0007669"/>
    <property type="project" value="UniProtKB-SubCell"/>
</dbReference>
<dbReference type="PANTHER" id="PTHR23427">
    <property type="entry name" value="SURFEIT LOCUS PROTEIN"/>
    <property type="match status" value="1"/>
</dbReference>
<dbReference type="AlphaFoldDB" id="A0A6A5Y881"/>
<dbReference type="InterPro" id="IPR045214">
    <property type="entry name" value="Surf1/Surf4"/>
</dbReference>
<evidence type="ECO:0000256" key="3">
    <source>
        <dbReference type="ARBA" id="ARBA00022989"/>
    </source>
</evidence>
<comment type="subcellular location">
    <subcellularLocation>
        <location evidence="1">Membrane</location>
    </subcellularLocation>
    <subcellularLocation>
        <location evidence="5">Mitochondrion inner membrane</location>
        <topology evidence="5">Multi-pass membrane protein</topology>
    </subcellularLocation>
</comment>
<dbReference type="CDD" id="cd06662">
    <property type="entry name" value="SURF1"/>
    <property type="match status" value="1"/>
</dbReference>
<comment type="function">
    <text evidence="5">Probably involved in the biogenesis of the COX complex.</text>
</comment>
<dbReference type="PANTHER" id="PTHR23427:SF2">
    <property type="entry name" value="SURFEIT LOCUS PROTEIN 1"/>
    <property type="match status" value="1"/>
</dbReference>
<gene>
    <name evidence="6" type="ORF">BU24DRAFT_417231</name>
</gene>
<keyword evidence="5" id="KW-0999">Mitochondrion inner membrane</keyword>
<keyword evidence="3" id="KW-1133">Transmembrane helix</keyword>
<name>A0A6A5Y881_9PLEO</name>
<keyword evidence="7" id="KW-1185">Reference proteome</keyword>
<proteinExistence type="inferred from homology"/>
<dbReference type="PROSITE" id="PS50895">
    <property type="entry name" value="SURF1"/>
    <property type="match status" value="1"/>
</dbReference>
<dbReference type="RefSeq" id="XP_033389937.1">
    <property type="nucleotide sequence ID" value="XM_033526667.1"/>
</dbReference>
<dbReference type="InterPro" id="IPR002994">
    <property type="entry name" value="Surf1/Shy1"/>
</dbReference>
<dbReference type="EMBL" id="ML978066">
    <property type="protein sequence ID" value="KAF2021598.1"/>
    <property type="molecule type" value="Genomic_DNA"/>
</dbReference>